<organism evidence="1 2">
    <name type="scientific">Podila minutissima</name>
    <dbReference type="NCBI Taxonomy" id="64525"/>
    <lineage>
        <taxon>Eukaryota</taxon>
        <taxon>Fungi</taxon>
        <taxon>Fungi incertae sedis</taxon>
        <taxon>Mucoromycota</taxon>
        <taxon>Mortierellomycotina</taxon>
        <taxon>Mortierellomycetes</taxon>
        <taxon>Mortierellales</taxon>
        <taxon>Mortierellaceae</taxon>
        <taxon>Podila</taxon>
    </lineage>
</organism>
<gene>
    <name evidence="1" type="ORF">BG006_005131</name>
</gene>
<name>A0A9P5VFW9_9FUNG</name>
<feature type="non-terminal residue" evidence="1">
    <location>
        <position position="68"/>
    </location>
</feature>
<comment type="caution">
    <text evidence="1">The sequence shown here is derived from an EMBL/GenBank/DDBJ whole genome shotgun (WGS) entry which is preliminary data.</text>
</comment>
<dbReference type="EMBL" id="JAAAUY010002889">
    <property type="protein sequence ID" value="KAF9309202.1"/>
    <property type="molecule type" value="Genomic_DNA"/>
</dbReference>
<sequence>TVLKDPESAFKDPECQGLSEIDQEDLPLADTKYQKWRSQYVRSWNDMLYIDYNKKKEVKETGAVTCSE</sequence>
<feature type="non-terminal residue" evidence="1">
    <location>
        <position position="1"/>
    </location>
</feature>
<keyword evidence="2" id="KW-1185">Reference proteome</keyword>
<reference evidence="1" key="1">
    <citation type="journal article" date="2020" name="Fungal Divers.">
        <title>Resolving the Mortierellaceae phylogeny through synthesis of multi-gene phylogenetics and phylogenomics.</title>
        <authorList>
            <person name="Vandepol N."/>
            <person name="Liber J."/>
            <person name="Desiro A."/>
            <person name="Na H."/>
            <person name="Kennedy M."/>
            <person name="Barry K."/>
            <person name="Grigoriev I.V."/>
            <person name="Miller A.N."/>
            <person name="O'Donnell K."/>
            <person name="Stajich J.E."/>
            <person name="Bonito G."/>
        </authorList>
    </citation>
    <scope>NUCLEOTIDE SEQUENCE</scope>
    <source>
        <strain evidence="1">NVP1</strain>
    </source>
</reference>
<proteinExistence type="predicted"/>
<evidence type="ECO:0000313" key="2">
    <source>
        <dbReference type="Proteomes" id="UP000696485"/>
    </source>
</evidence>
<evidence type="ECO:0000313" key="1">
    <source>
        <dbReference type="EMBL" id="KAF9309202.1"/>
    </source>
</evidence>
<accession>A0A9P5VFW9</accession>
<protein>
    <submittedName>
        <fullName evidence="1">Uncharacterized protein</fullName>
    </submittedName>
</protein>
<dbReference type="AlphaFoldDB" id="A0A9P5VFW9"/>
<dbReference type="Proteomes" id="UP000696485">
    <property type="component" value="Unassembled WGS sequence"/>
</dbReference>